<dbReference type="Pfam" id="PF12819">
    <property type="entry name" value="Malectin_like"/>
    <property type="match status" value="1"/>
</dbReference>
<dbReference type="PANTHER" id="PTHR45631:SF44">
    <property type="entry name" value="CARBOHYDRATE-BINDING PROTEIN OF THE ER PROTEIN"/>
    <property type="match status" value="1"/>
</dbReference>
<gene>
    <name evidence="5" type="primary">LOC120264849</name>
</gene>
<evidence type="ECO:0000313" key="5">
    <source>
        <dbReference type="RefSeq" id="XP_039128646.1"/>
    </source>
</evidence>
<dbReference type="RefSeq" id="XP_039128646.1">
    <property type="nucleotide sequence ID" value="XM_039272712.1"/>
</dbReference>
<organism evidence="4 5">
    <name type="scientific">Dioscorea cayennensis subsp. rotundata</name>
    <name type="common">White Guinea yam</name>
    <name type="synonym">Dioscorea rotundata</name>
    <dbReference type="NCBI Taxonomy" id="55577"/>
    <lineage>
        <taxon>Eukaryota</taxon>
        <taxon>Viridiplantae</taxon>
        <taxon>Streptophyta</taxon>
        <taxon>Embryophyta</taxon>
        <taxon>Tracheophyta</taxon>
        <taxon>Spermatophyta</taxon>
        <taxon>Magnoliopsida</taxon>
        <taxon>Liliopsida</taxon>
        <taxon>Dioscoreales</taxon>
        <taxon>Dioscoreaceae</taxon>
        <taxon>Dioscorea</taxon>
    </lineage>
</organism>
<dbReference type="GO" id="GO:0016020">
    <property type="term" value="C:membrane"/>
    <property type="evidence" value="ECO:0007669"/>
    <property type="project" value="UniProtKB-SubCell"/>
</dbReference>
<evidence type="ECO:0000256" key="1">
    <source>
        <dbReference type="ARBA" id="ARBA00004167"/>
    </source>
</evidence>
<dbReference type="PANTHER" id="PTHR45631">
    <property type="entry name" value="OS07G0107800 PROTEIN-RELATED"/>
    <property type="match status" value="1"/>
</dbReference>
<accession>A0AB40BMY3</accession>
<sequence length="543" mass="60860">MIFNQAYSQSEYGYLNVDCGGDGGSIDDNNIRWSADYGFAKQGYKKTIDKSINDNYPMKTLREFPYMNKNCYILPAFIQQKYLLRAGFFYGNYDGLSRPPIFDLQFDANSWTTVFTSNDQPVFYEAVIIAKWHNISVCLQRTRQDDVPFISTLQIMQLLPGMYTNMKNDHALFKEYRLNFGSNQTVSYPDDKYGRIWEPAPKNNYKDITADFQTLLSTVNDDPPNAAMRTAIQSESPSDPILLSFNLTEFARPLYIALYFTEVSKLNPRQNRTFDIYISGQDFNLQLSPVYQKCNEVHGYVVPTPGMSKIILSLVPSENSNMPPILNAMELFTVSETVSSGTAPQDVFGLGLITHFSSRLSQWSGDPCLPVPFDWIACNQDNPSRITALYLANSDILFISNISDMQALQIIDLQNNSLLSVPSFIWDLPNLKSINLAYNDIRGTVPESIVEREVSLNITGTNLIVIEPKKKSHKGLIIGLSVAAGIALIGIAAFVFICICRNGERKVSTVEISNQTVTDTVNGSEEQLNNNVNDTTGEAGIRA</sequence>
<dbReference type="Gene3D" id="3.80.10.10">
    <property type="entry name" value="Ribonuclease Inhibitor"/>
    <property type="match status" value="1"/>
</dbReference>
<name>A0AB40BMY3_DIOCR</name>
<evidence type="ECO:0000313" key="4">
    <source>
        <dbReference type="Proteomes" id="UP001515500"/>
    </source>
</evidence>
<dbReference type="Proteomes" id="UP001515500">
    <property type="component" value="Chromosome 7"/>
</dbReference>
<keyword evidence="2" id="KW-0472">Membrane</keyword>
<dbReference type="AlphaFoldDB" id="A0AB40BMY3"/>
<dbReference type="InterPro" id="IPR032675">
    <property type="entry name" value="LRR_dom_sf"/>
</dbReference>
<dbReference type="Gene3D" id="2.60.120.430">
    <property type="entry name" value="Galactose-binding lectin"/>
    <property type="match status" value="1"/>
</dbReference>
<protein>
    <submittedName>
        <fullName evidence="5">Probable LRR receptor-like serine/threonine-protein kinase At1g51810 isoform X1</fullName>
    </submittedName>
</protein>
<keyword evidence="4" id="KW-1185">Reference proteome</keyword>
<feature type="domain" description="Malectin-like" evidence="3">
    <location>
        <begin position="17"/>
        <end position="334"/>
    </location>
</feature>
<dbReference type="SUPFAM" id="SSF52058">
    <property type="entry name" value="L domain-like"/>
    <property type="match status" value="1"/>
</dbReference>
<dbReference type="GeneID" id="120264849"/>
<comment type="subcellular location">
    <subcellularLocation>
        <location evidence="1">Membrane</location>
        <topology evidence="1">Single-pass membrane protein</topology>
    </subcellularLocation>
</comment>
<evidence type="ECO:0000259" key="3">
    <source>
        <dbReference type="Pfam" id="PF12819"/>
    </source>
</evidence>
<proteinExistence type="predicted"/>
<reference evidence="5" key="1">
    <citation type="submission" date="2025-08" db="UniProtKB">
        <authorList>
            <consortium name="RefSeq"/>
        </authorList>
    </citation>
    <scope>IDENTIFICATION</scope>
</reference>
<evidence type="ECO:0000256" key="2">
    <source>
        <dbReference type="SAM" id="Phobius"/>
    </source>
</evidence>
<dbReference type="InterPro" id="IPR024788">
    <property type="entry name" value="Malectin-like_Carb-bd_dom"/>
</dbReference>
<keyword evidence="2" id="KW-0812">Transmembrane</keyword>
<keyword evidence="2" id="KW-1133">Transmembrane helix</keyword>
<feature type="transmembrane region" description="Helical" evidence="2">
    <location>
        <begin position="476"/>
        <end position="499"/>
    </location>
</feature>